<dbReference type="AlphaFoldDB" id="G9NID4"/>
<dbReference type="GeneID" id="25782566"/>
<evidence type="ECO:0000256" key="1">
    <source>
        <dbReference type="SAM" id="MobiDB-lite"/>
    </source>
</evidence>
<protein>
    <submittedName>
        <fullName evidence="2">Uncharacterized protein</fullName>
    </submittedName>
</protein>
<gene>
    <name evidence="2" type="ORF">TRIATDRAFT_304553</name>
</gene>
<reference evidence="2 3" key="1">
    <citation type="journal article" date="2011" name="Genome Biol.">
        <title>Comparative genome sequence analysis underscores mycoparasitism as the ancestral life style of Trichoderma.</title>
        <authorList>
            <person name="Kubicek C.P."/>
            <person name="Herrera-Estrella A."/>
            <person name="Seidl-Seiboth V."/>
            <person name="Martinez D.A."/>
            <person name="Druzhinina I.S."/>
            <person name="Thon M."/>
            <person name="Zeilinger S."/>
            <person name="Casas-Flores S."/>
            <person name="Horwitz B.A."/>
            <person name="Mukherjee P.K."/>
            <person name="Mukherjee M."/>
            <person name="Kredics L."/>
            <person name="Alcaraz L.D."/>
            <person name="Aerts A."/>
            <person name="Antal Z."/>
            <person name="Atanasova L."/>
            <person name="Cervantes-Badillo M.G."/>
            <person name="Challacombe J."/>
            <person name="Chertkov O."/>
            <person name="McCluskey K."/>
            <person name="Coulpier F."/>
            <person name="Deshpande N."/>
            <person name="von Doehren H."/>
            <person name="Ebbole D.J."/>
            <person name="Esquivel-Naranjo E.U."/>
            <person name="Fekete E."/>
            <person name="Flipphi M."/>
            <person name="Glaser F."/>
            <person name="Gomez-Rodriguez E.Y."/>
            <person name="Gruber S."/>
            <person name="Han C."/>
            <person name="Henrissat B."/>
            <person name="Hermosa R."/>
            <person name="Hernandez-Onate M."/>
            <person name="Karaffa L."/>
            <person name="Kosti I."/>
            <person name="Le Crom S."/>
            <person name="Lindquist E."/>
            <person name="Lucas S."/>
            <person name="Luebeck M."/>
            <person name="Luebeck P.S."/>
            <person name="Margeot A."/>
            <person name="Metz B."/>
            <person name="Misra M."/>
            <person name="Nevalainen H."/>
            <person name="Omann M."/>
            <person name="Packer N."/>
            <person name="Perrone G."/>
            <person name="Uresti-Rivera E.E."/>
            <person name="Salamov A."/>
            <person name="Schmoll M."/>
            <person name="Seiboth B."/>
            <person name="Shapiro H."/>
            <person name="Sukno S."/>
            <person name="Tamayo-Ramos J.A."/>
            <person name="Tisch D."/>
            <person name="Wiest A."/>
            <person name="Wilkinson H.H."/>
            <person name="Zhang M."/>
            <person name="Coutinho P.M."/>
            <person name="Kenerley C.M."/>
            <person name="Monte E."/>
            <person name="Baker S.E."/>
            <person name="Grigoriev I.V."/>
        </authorList>
    </citation>
    <scope>NUCLEOTIDE SEQUENCE [LARGE SCALE GENOMIC DNA]</scope>
    <source>
        <strain evidence="3">ATCC 20476 / IMI 206040</strain>
    </source>
</reference>
<sequence>MTTPEAAAQIKSQPRPSAPGPVTATTEAPPQSLLAKQQNLIPMAVGTADAQQNTMPLEGAEKELLMERVHNTGAQTPSSLAAQIERELQQKSST</sequence>
<feature type="compositionally biased region" description="Basic and acidic residues" evidence="1">
    <location>
        <begin position="84"/>
        <end position="94"/>
    </location>
</feature>
<name>G9NID4_HYPAI</name>
<organism evidence="2 3">
    <name type="scientific">Hypocrea atroviridis (strain ATCC 20476 / IMI 206040)</name>
    <name type="common">Trichoderma atroviride</name>
    <dbReference type="NCBI Taxonomy" id="452589"/>
    <lineage>
        <taxon>Eukaryota</taxon>
        <taxon>Fungi</taxon>
        <taxon>Dikarya</taxon>
        <taxon>Ascomycota</taxon>
        <taxon>Pezizomycotina</taxon>
        <taxon>Sordariomycetes</taxon>
        <taxon>Hypocreomycetidae</taxon>
        <taxon>Hypocreales</taxon>
        <taxon>Hypocreaceae</taxon>
        <taxon>Trichoderma</taxon>
    </lineage>
</organism>
<evidence type="ECO:0000313" key="3">
    <source>
        <dbReference type="Proteomes" id="UP000005426"/>
    </source>
</evidence>
<dbReference type="Proteomes" id="UP000005426">
    <property type="component" value="Unassembled WGS sequence"/>
</dbReference>
<feature type="region of interest" description="Disordered" evidence="1">
    <location>
        <begin position="73"/>
        <end position="94"/>
    </location>
</feature>
<evidence type="ECO:0000313" key="2">
    <source>
        <dbReference type="EMBL" id="EHK49547.1"/>
    </source>
</evidence>
<dbReference type="eggNOG" id="ENOG502T5PW">
    <property type="taxonomic scope" value="Eukaryota"/>
</dbReference>
<accession>G9NID4</accession>
<dbReference type="OrthoDB" id="4888347at2759"/>
<keyword evidence="3" id="KW-1185">Reference proteome</keyword>
<dbReference type="RefSeq" id="XP_013947709.1">
    <property type="nucleotide sequence ID" value="XM_014092234.1"/>
</dbReference>
<comment type="caution">
    <text evidence="2">The sequence shown here is derived from an EMBL/GenBank/DDBJ whole genome shotgun (WGS) entry which is preliminary data.</text>
</comment>
<feature type="region of interest" description="Disordered" evidence="1">
    <location>
        <begin position="1"/>
        <end position="29"/>
    </location>
</feature>
<dbReference type="EMBL" id="ABDG02000016">
    <property type="protein sequence ID" value="EHK49547.1"/>
    <property type="molecule type" value="Genomic_DNA"/>
</dbReference>
<dbReference type="HOGENOM" id="CLU_2386456_0_0_1"/>
<dbReference type="KEGG" id="tatv:25782566"/>
<proteinExistence type="predicted"/>